<sequence>MSSGQWKSPHQEATIFLSRRVGAHPGDDPALVKRGQDVEKESPPGLDRGWRRLHVAAEAVQGYRAAAAVDQDIISR</sequence>
<keyword evidence="3" id="KW-1185">Reference proteome</keyword>
<dbReference type="RefSeq" id="WP_199262480.1">
    <property type="nucleotide sequence ID" value="NZ_CP054140.1"/>
</dbReference>
<organism evidence="2 3">
    <name type="scientific">Desulfobulbus oligotrophicus</name>
    <dbReference type="NCBI Taxonomy" id="1909699"/>
    <lineage>
        <taxon>Bacteria</taxon>
        <taxon>Pseudomonadati</taxon>
        <taxon>Thermodesulfobacteriota</taxon>
        <taxon>Desulfobulbia</taxon>
        <taxon>Desulfobulbales</taxon>
        <taxon>Desulfobulbaceae</taxon>
        <taxon>Desulfobulbus</taxon>
    </lineage>
</organism>
<evidence type="ECO:0000256" key="1">
    <source>
        <dbReference type="SAM" id="MobiDB-lite"/>
    </source>
</evidence>
<name>A0A7T5VEL9_9BACT</name>
<dbReference type="KEGG" id="dog:HP555_11100"/>
<feature type="region of interest" description="Disordered" evidence="1">
    <location>
        <begin position="20"/>
        <end position="47"/>
    </location>
</feature>
<reference evidence="2 3" key="1">
    <citation type="submission" date="2020-05" db="EMBL/GenBank/DDBJ databases">
        <title>Complete genome of Desulfobulbus oligotrophicus.</title>
        <authorList>
            <person name="Podar M."/>
        </authorList>
    </citation>
    <scope>NUCLEOTIDE SEQUENCE [LARGE SCALE GENOMIC DNA]</scope>
    <source>
        <strain evidence="2 3">Prop6</strain>
    </source>
</reference>
<feature type="compositionally biased region" description="Basic and acidic residues" evidence="1">
    <location>
        <begin position="25"/>
        <end position="42"/>
    </location>
</feature>
<gene>
    <name evidence="2" type="ORF">HP555_11100</name>
</gene>
<evidence type="ECO:0000313" key="2">
    <source>
        <dbReference type="EMBL" id="QQG66376.1"/>
    </source>
</evidence>
<protein>
    <submittedName>
        <fullName evidence="2">Uncharacterized protein</fullName>
    </submittedName>
</protein>
<dbReference type="EMBL" id="CP054140">
    <property type="protein sequence ID" value="QQG66376.1"/>
    <property type="molecule type" value="Genomic_DNA"/>
</dbReference>
<proteinExistence type="predicted"/>
<dbReference type="AlphaFoldDB" id="A0A7T5VEL9"/>
<evidence type="ECO:0000313" key="3">
    <source>
        <dbReference type="Proteomes" id="UP000596092"/>
    </source>
</evidence>
<accession>A0A7T5VEL9</accession>
<dbReference type="Proteomes" id="UP000596092">
    <property type="component" value="Chromosome"/>
</dbReference>